<dbReference type="EC" id="3.6.4.13" evidence="7"/>
<dbReference type="Gene3D" id="1.20.120.1080">
    <property type="match status" value="1"/>
</dbReference>
<keyword evidence="4" id="KW-0067">ATP-binding</keyword>
<dbReference type="PANTHER" id="PTHR43519">
    <property type="entry name" value="ATP-DEPENDENT RNA HELICASE HRPB"/>
    <property type="match status" value="1"/>
</dbReference>
<accession>A0ABX5XND4</accession>
<dbReference type="SMART" id="SM00490">
    <property type="entry name" value="HELICc"/>
    <property type="match status" value="1"/>
</dbReference>
<keyword evidence="2 7" id="KW-0378">Hydrolase</keyword>
<dbReference type="SMART" id="SM00487">
    <property type="entry name" value="DEXDc"/>
    <property type="match status" value="1"/>
</dbReference>
<keyword evidence="8" id="KW-1185">Reference proteome</keyword>
<evidence type="ECO:0000256" key="3">
    <source>
        <dbReference type="ARBA" id="ARBA00022806"/>
    </source>
</evidence>
<evidence type="ECO:0000256" key="1">
    <source>
        <dbReference type="ARBA" id="ARBA00022741"/>
    </source>
</evidence>
<protein>
    <submittedName>
        <fullName evidence="7">ATP-dependent RNA helicase HrpB</fullName>
        <ecNumber evidence="7">3.6.4.13</ecNumber>
    </submittedName>
</protein>
<dbReference type="InterPro" id="IPR049614">
    <property type="entry name" value="HrpB_DEXH"/>
</dbReference>
<organism evidence="7 8">
    <name type="scientific">Stieleria magnilauensis</name>
    <dbReference type="NCBI Taxonomy" id="2527963"/>
    <lineage>
        <taxon>Bacteria</taxon>
        <taxon>Pseudomonadati</taxon>
        <taxon>Planctomycetota</taxon>
        <taxon>Planctomycetia</taxon>
        <taxon>Pirellulales</taxon>
        <taxon>Pirellulaceae</taxon>
        <taxon>Stieleria</taxon>
    </lineage>
</organism>
<feature type="domain" description="Helicase C-terminal" evidence="6">
    <location>
        <begin position="210"/>
        <end position="374"/>
    </location>
</feature>
<dbReference type="InterPro" id="IPR027417">
    <property type="entry name" value="P-loop_NTPase"/>
</dbReference>
<evidence type="ECO:0000256" key="2">
    <source>
        <dbReference type="ARBA" id="ARBA00022801"/>
    </source>
</evidence>
<gene>
    <name evidence="7" type="primary">hrpB_1</name>
    <name evidence="7" type="ORF">TBK1r_24390</name>
</gene>
<dbReference type="PROSITE" id="PS51194">
    <property type="entry name" value="HELICASE_CTER"/>
    <property type="match status" value="1"/>
</dbReference>
<dbReference type="InterPro" id="IPR010225">
    <property type="entry name" value="HrpB"/>
</dbReference>
<dbReference type="RefSeq" id="WP_145210406.1">
    <property type="nucleotide sequence ID" value="NZ_CP036432.1"/>
</dbReference>
<dbReference type="GO" id="GO:0016787">
    <property type="term" value="F:hydrolase activity"/>
    <property type="evidence" value="ECO:0007669"/>
    <property type="project" value="UniProtKB-KW"/>
</dbReference>
<evidence type="ECO:0000313" key="8">
    <source>
        <dbReference type="Proteomes" id="UP000318081"/>
    </source>
</evidence>
<dbReference type="Pfam" id="PF08482">
    <property type="entry name" value="HrpB_C"/>
    <property type="match status" value="1"/>
</dbReference>
<dbReference type="Pfam" id="PF00271">
    <property type="entry name" value="Helicase_C"/>
    <property type="match status" value="1"/>
</dbReference>
<dbReference type="CDD" id="cd18791">
    <property type="entry name" value="SF2_C_RHA"/>
    <property type="match status" value="1"/>
</dbReference>
<dbReference type="Proteomes" id="UP000318081">
    <property type="component" value="Chromosome"/>
</dbReference>
<dbReference type="Pfam" id="PF21010">
    <property type="entry name" value="HA2_C"/>
    <property type="match status" value="1"/>
</dbReference>
<dbReference type="CDD" id="cd17990">
    <property type="entry name" value="DEXHc_HrpB"/>
    <property type="match status" value="1"/>
</dbReference>
<sequence length="845" mass="93014">MPARLPIQDCLAEVIAALAAERPVILRAPPGAGKTTGVPPALITGKGMPDGQVILLQPRRIAARAAAHRLSRLAGESVGGTYGYHVRFDRNVSSQTKVVAMTTGILLRRLTNDPLLEDVGCVILDEFHERSLELDLALGMLHRVRTTLRPELRLVVMSATLETQPVERLMPDAVVVESHGRAFEVDIRYDESLSRRSTTRDAIAQAVADRVPAALRSSEGDVLAFLPGVGEIHRAAELIQGIARTESIQVCKLYGDLSPSDQDAVLAPSERRKIVLATNVAETSITIPDITCVIDTGLARVMQYDTSVGIPSLRLQPISKASADQRAGRAGRTAPGVCFRLWPLALHRSRPDHTAAEVSQADLSSALLMLASWGERDVFDFPWVTPPTEHAVDAAFKLLVQLGALDASLAVTSLGNEMNRLPVHPRLSRLMLAAKQFGCVEDAAMAAALLSERDPFDRSSGSETHHEGIQSDLIQRLKRLRRHVGGTPDSGIHPSGAKQIRRVAQTLVKTLRESPHQSDADDSVATEEAITRSLLAAFPDRLAKRRAPGSASGVMVGGRGVKLDRSSSVRSAELFVCVSVDGKGEESLVRLASATEEAWLPEELMESKRECFFHPSLKAVVARDRRYFLDLLISESTAQCKSDEQTTELLYRHAKPQLDSILPGKDKTLQSFLARWRFLSEQCDESPLPMTVDQALDTVLKELCRSRISFSELSRAPWLDHLKGLLSYEQSRWFQQQAPESMLVPSGNRIRLDYPPGKPPTLAVRIQEIYGWEKTPRIAGGSVPLQLHLLGPNHRPQQITDDLESFWKTTYIEVRKELKRRYAKHHWPDDPATAVATPNGLKPRG</sequence>
<dbReference type="PIRSF" id="PIRSF005496">
    <property type="entry name" value="ATP_hel_hrpB"/>
    <property type="match status" value="1"/>
</dbReference>
<dbReference type="PANTHER" id="PTHR43519:SF1">
    <property type="entry name" value="ATP-DEPENDENT RNA HELICASE HRPB"/>
    <property type="match status" value="1"/>
</dbReference>
<evidence type="ECO:0000259" key="5">
    <source>
        <dbReference type="PROSITE" id="PS51192"/>
    </source>
</evidence>
<dbReference type="InterPro" id="IPR048333">
    <property type="entry name" value="HA2_WH"/>
</dbReference>
<evidence type="ECO:0000256" key="4">
    <source>
        <dbReference type="ARBA" id="ARBA00022840"/>
    </source>
</evidence>
<proteinExistence type="predicted"/>
<dbReference type="InterPro" id="IPR011545">
    <property type="entry name" value="DEAD/DEAH_box_helicase_dom"/>
</dbReference>
<dbReference type="InterPro" id="IPR001650">
    <property type="entry name" value="Helicase_C-like"/>
</dbReference>
<reference evidence="7 8" key="1">
    <citation type="submission" date="2019-02" db="EMBL/GenBank/DDBJ databases">
        <title>Deep-cultivation of Planctomycetes and their phenomic and genomic characterization uncovers novel biology.</title>
        <authorList>
            <person name="Wiegand S."/>
            <person name="Jogler M."/>
            <person name="Boedeker C."/>
            <person name="Pinto D."/>
            <person name="Vollmers J."/>
            <person name="Rivas-Marin E."/>
            <person name="Kohn T."/>
            <person name="Peeters S.H."/>
            <person name="Heuer A."/>
            <person name="Rast P."/>
            <person name="Oberbeckmann S."/>
            <person name="Bunk B."/>
            <person name="Jeske O."/>
            <person name="Meyerdierks A."/>
            <person name="Storesund J.E."/>
            <person name="Kallscheuer N."/>
            <person name="Luecker S."/>
            <person name="Lage O.M."/>
            <person name="Pohl T."/>
            <person name="Merkel B.J."/>
            <person name="Hornburger P."/>
            <person name="Mueller R.-W."/>
            <person name="Bruemmer F."/>
            <person name="Labrenz M."/>
            <person name="Spormann A.M."/>
            <person name="Op den Camp H."/>
            <person name="Overmann J."/>
            <person name="Amann R."/>
            <person name="Jetten M.S.M."/>
            <person name="Mascher T."/>
            <person name="Medema M.H."/>
            <person name="Devos D.P."/>
            <person name="Kaster A.-K."/>
            <person name="Ovreas L."/>
            <person name="Rohde M."/>
            <person name="Galperin M.Y."/>
            <person name="Jogler C."/>
        </authorList>
    </citation>
    <scope>NUCLEOTIDE SEQUENCE [LARGE SCALE GENOMIC DNA]</scope>
    <source>
        <strain evidence="7 8">TBK1r</strain>
    </source>
</reference>
<dbReference type="Pfam" id="PF00270">
    <property type="entry name" value="DEAD"/>
    <property type="match status" value="1"/>
</dbReference>
<evidence type="ECO:0000313" key="7">
    <source>
        <dbReference type="EMBL" id="QDV83497.1"/>
    </source>
</evidence>
<keyword evidence="1" id="KW-0547">Nucleotide-binding</keyword>
<dbReference type="Gene3D" id="3.40.50.300">
    <property type="entry name" value="P-loop containing nucleotide triphosphate hydrolases"/>
    <property type="match status" value="2"/>
</dbReference>
<dbReference type="EMBL" id="CP036432">
    <property type="protein sequence ID" value="QDV83497.1"/>
    <property type="molecule type" value="Genomic_DNA"/>
</dbReference>
<dbReference type="InterPro" id="IPR007502">
    <property type="entry name" value="Helicase-assoc_dom"/>
</dbReference>
<dbReference type="GO" id="GO:0003724">
    <property type="term" value="F:RNA helicase activity"/>
    <property type="evidence" value="ECO:0007669"/>
    <property type="project" value="UniProtKB-EC"/>
</dbReference>
<dbReference type="SUPFAM" id="SSF52540">
    <property type="entry name" value="P-loop containing nucleoside triphosphate hydrolases"/>
    <property type="match status" value="1"/>
</dbReference>
<dbReference type="InterPro" id="IPR013689">
    <property type="entry name" value="RNA_helicase_ATP-dep_HrpB_C"/>
</dbReference>
<dbReference type="Pfam" id="PF04408">
    <property type="entry name" value="WHD_HA2"/>
    <property type="match status" value="1"/>
</dbReference>
<name>A0ABX5XND4_9BACT</name>
<feature type="domain" description="Helicase ATP-binding" evidence="5">
    <location>
        <begin position="15"/>
        <end position="179"/>
    </location>
</feature>
<evidence type="ECO:0000259" key="6">
    <source>
        <dbReference type="PROSITE" id="PS51194"/>
    </source>
</evidence>
<dbReference type="NCBIfam" id="TIGR01970">
    <property type="entry name" value="DEAH_box_HrpB"/>
    <property type="match status" value="1"/>
</dbReference>
<dbReference type="SMART" id="SM00847">
    <property type="entry name" value="HA2"/>
    <property type="match status" value="1"/>
</dbReference>
<dbReference type="PROSITE" id="PS51192">
    <property type="entry name" value="HELICASE_ATP_BIND_1"/>
    <property type="match status" value="1"/>
</dbReference>
<keyword evidence="3 7" id="KW-0347">Helicase</keyword>
<dbReference type="InterPro" id="IPR014001">
    <property type="entry name" value="Helicase_ATP-bd"/>
</dbReference>